<evidence type="ECO:0000256" key="2">
    <source>
        <dbReference type="ARBA" id="ARBA00022840"/>
    </source>
</evidence>
<sequence length="482" mass="51976">MIPIDLLQPPGSPVRVARNGADLTEDLGLAELYAAMAAGDDFIAGVVKSVVPMSLTDIGSIRYRQRILADCCADPAMARALYVIATEATAVHRYKGGLGVHLQPLQALIGHLRRLRQTCEKYTASCTSEGLTRFRDTITGQLGEDYLATLEKHTAALFFDNGMLFSAALGTGNKATDVILHEPPGPVRRSLFSRRSGSEFEATSHFEHNVDPLQPVIRPAKAAVAQVISQATDSVQDFFRRLRAELAFYIGCLNLHERFTASGTPLCFPEPAPVGSPALSCTDLRDPLLSLTSAKVVGNDIAAPAVTLIVITGANSGGKSTVLRSLGTAQLLMQAGMFVTAGSFTADLREGLHTHFVRAEDATMTHGRLDEELHRLRAITDALPATGMLLCNEPFASTNDRDAAAIAAPIFAALTDAGVKVVVVTHLYEYARHRHAEHHPADLFLRADRTRDGHRTYTFTPAAPEPTSHGDDIFTTIFGYPL</sequence>
<keyword evidence="6" id="KW-1185">Reference proteome</keyword>
<evidence type="ECO:0000256" key="1">
    <source>
        <dbReference type="ARBA" id="ARBA00022741"/>
    </source>
</evidence>
<dbReference type="GO" id="GO:0030983">
    <property type="term" value="F:mismatched DNA binding"/>
    <property type="evidence" value="ECO:0007669"/>
    <property type="project" value="InterPro"/>
</dbReference>
<name>A0A7D6V5K1_9NOCA</name>
<dbReference type="AlphaFoldDB" id="A0A7D6V5K1"/>
<dbReference type="PANTHER" id="PTHR11361">
    <property type="entry name" value="DNA MISMATCH REPAIR PROTEIN MUTS FAMILY MEMBER"/>
    <property type="match status" value="1"/>
</dbReference>
<dbReference type="KEGG" id="nhu:H0264_21510"/>
<evidence type="ECO:0000313" key="6">
    <source>
        <dbReference type="Proteomes" id="UP000515512"/>
    </source>
</evidence>
<proteinExistence type="predicted"/>
<dbReference type="Pfam" id="PF00488">
    <property type="entry name" value="MutS_V"/>
    <property type="match status" value="1"/>
</dbReference>
<evidence type="ECO:0000256" key="3">
    <source>
        <dbReference type="ARBA" id="ARBA00023125"/>
    </source>
</evidence>
<keyword evidence="3" id="KW-0238">DNA-binding</keyword>
<evidence type="ECO:0000313" key="5">
    <source>
        <dbReference type="EMBL" id="QLY27992.1"/>
    </source>
</evidence>
<dbReference type="EMBL" id="CP059399">
    <property type="protein sequence ID" value="QLY27992.1"/>
    <property type="molecule type" value="Genomic_DNA"/>
</dbReference>
<reference evidence="5 6" key="1">
    <citation type="submission" date="2020-07" db="EMBL/GenBank/DDBJ databases">
        <authorList>
            <person name="Zhuang K."/>
            <person name="Ran Y."/>
        </authorList>
    </citation>
    <scope>NUCLEOTIDE SEQUENCE [LARGE SCALE GENOMIC DNA]</scope>
    <source>
        <strain evidence="5 6">WCH-YHL-001</strain>
    </source>
</reference>
<dbReference type="SMART" id="SM00534">
    <property type="entry name" value="MUTSac"/>
    <property type="match status" value="1"/>
</dbReference>
<dbReference type="InterPro" id="IPR000432">
    <property type="entry name" value="DNA_mismatch_repair_MutS_C"/>
</dbReference>
<dbReference type="GO" id="GO:0140664">
    <property type="term" value="F:ATP-dependent DNA damage sensor activity"/>
    <property type="evidence" value="ECO:0007669"/>
    <property type="project" value="InterPro"/>
</dbReference>
<dbReference type="Gene3D" id="3.40.50.300">
    <property type="entry name" value="P-loop containing nucleotide triphosphate hydrolases"/>
    <property type="match status" value="1"/>
</dbReference>
<dbReference type="GO" id="GO:0006298">
    <property type="term" value="P:mismatch repair"/>
    <property type="evidence" value="ECO:0007669"/>
    <property type="project" value="InterPro"/>
</dbReference>
<feature type="domain" description="DNA mismatch repair proteins mutS family" evidence="4">
    <location>
        <begin position="306"/>
        <end position="475"/>
    </location>
</feature>
<protein>
    <submittedName>
        <fullName evidence="5">DNA mismatch repair protein</fullName>
    </submittedName>
</protein>
<gene>
    <name evidence="5" type="ORF">H0264_21510</name>
</gene>
<keyword evidence="1" id="KW-0547">Nucleotide-binding</keyword>
<keyword evidence="2" id="KW-0067">ATP-binding</keyword>
<accession>A0A7D6V5K1</accession>
<dbReference type="GO" id="GO:0005524">
    <property type="term" value="F:ATP binding"/>
    <property type="evidence" value="ECO:0007669"/>
    <property type="project" value="UniProtKB-KW"/>
</dbReference>
<organism evidence="5 6">
    <name type="scientific">Nocardia huaxiensis</name>
    <dbReference type="NCBI Taxonomy" id="2755382"/>
    <lineage>
        <taxon>Bacteria</taxon>
        <taxon>Bacillati</taxon>
        <taxon>Actinomycetota</taxon>
        <taxon>Actinomycetes</taxon>
        <taxon>Mycobacteriales</taxon>
        <taxon>Nocardiaceae</taxon>
        <taxon>Nocardia</taxon>
    </lineage>
</organism>
<evidence type="ECO:0000259" key="4">
    <source>
        <dbReference type="SMART" id="SM00534"/>
    </source>
</evidence>
<dbReference type="InterPro" id="IPR045076">
    <property type="entry name" value="MutS"/>
</dbReference>
<dbReference type="Proteomes" id="UP000515512">
    <property type="component" value="Chromosome"/>
</dbReference>
<dbReference type="GO" id="GO:0005829">
    <property type="term" value="C:cytosol"/>
    <property type="evidence" value="ECO:0007669"/>
    <property type="project" value="TreeGrafter"/>
</dbReference>
<dbReference type="RefSeq" id="WP_181579200.1">
    <property type="nucleotide sequence ID" value="NZ_CP059399.1"/>
</dbReference>
<dbReference type="PANTHER" id="PTHR11361:SF34">
    <property type="entry name" value="DNA MISMATCH REPAIR PROTEIN MSH1, MITOCHONDRIAL"/>
    <property type="match status" value="1"/>
</dbReference>
<dbReference type="InterPro" id="IPR027417">
    <property type="entry name" value="P-loop_NTPase"/>
</dbReference>
<dbReference type="SUPFAM" id="SSF52540">
    <property type="entry name" value="P-loop containing nucleoside triphosphate hydrolases"/>
    <property type="match status" value="1"/>
</dbReference>